<dbReference type="PROSITE" id="PS51837">
    <property type="entry name" value="LITAF"/>
    <property type="match status" value="1"/>
</dbReference>
<dbReference type="InterPro" id="IPR006629">
    <property type="entry name" value="LITAF"/>
</dbReference>
<feature type="compositionally biased region" description="Polar residues" evidence="8">
    <location>
        <begin position="46"/>
        <end position="55"/>
    </location>
</feature>
<dbReference type="InterPro" id="IPR037519">
    <property type="entry name" value="LITAF_fam"/>
</dbReference>
<dbReference type="Pfam" id="PF10601">
    <property type="entry name" value="zf-LITAF-like"/>
    <property type="match status" value="1"/>
</dbReference>
<accession>A0A3P8Q6T6</accession>
<evidence type="ECO:0000256" key="8">
    <source>
        <dbReference type="SAM" id="MobiDB-lite"/>
    </source>
</evidence>
<evidence type="ECO:0000256" key="4">
    <source>
        <dbReference type="ARBA" id="ARBA00005975"/>
    </source>
</evidence>
<comment type="subcellular location">
    <subcellularLocation>
        <location evidence="1">Endosome membrane</location>
        <topology evidence="1">Peripheral membrane protein</topology>
        <orientation evidence="1">Cytoplasmic side</orientation>
    </subcellularLocation>
    <subcellularLocation>
        <location evidence="2">Late endosome membrane</location>
    </subcellularLocation>
    <subcellularLocation>
        <location evidence="3">Lysosome membrane</location>
        <topology evidence="3">Peripheral membrane protein</topology>
        <orientation evidence="3">Cytoplasmic side</orientation>
    </subcellularLocation>
</comment>
<dbReference type="GO" id="GO:0008270">
    <property type="term" value="F:zinc ion binding"/>
    <property type="evidence" value="ECO:0007669"/>
    <property type="project" value="TreeGrafter"/>
</dbReference>
<protein>
    <recommendedName>
        <fullName evidence="9">LITAF domain-containing protein</fullName>
    </recommendedName>
</protein>
<reference evidence="11" key="2">
    <citation type="submission" date="2023-03" db="EMBL/GenBank/DDBJ databases">
        <authorList>
            <consortium name="Wellcome Sanger Institute Data Sharing"/>
        </authorList>
    </citation>
    <scope>NUCLEOTIDE SEQUENCE [LARGE SCALE GENOMIC DNA]</scope>
</reference>
<keyword evidence="7" id="KW-0472">Membrane</keyword>
<dbReference type="PANTHER" id="PTHR23292:SF35">
    <property type="entry name" value="LITAF DOMAIN-CONTAINING PROTEIN"/>
    <property type="match status" value="1"/>
</dbReference>
<dbReference type="RefSeq" id="XP_026034855.1">
    <property type="nucleotide sequence ID" value="XM_026179070.1"/>
</dbReference>
<dbReference type="GO" id="GO:0098574">
    <property type="term" value="C:cytoplasmic side of lysosomal membrane"/>
    <property type="evidence" value="ECO:0007669"/>
    <property type="project" value="TreeGrafter"/>
</dbReference>
<evidence type="ECO:0000256" key="5">
    <source>
        <dbReference type="ARBA" id="ARBA00022723"/>
    </source>
</evidence>
<dbReference type="RefSeq" id="XP_026034854.1">
    <property type="nucleotide sequence ID" value="XM_026179069.1"/>
</dbReference>
<evidence type="ECO:0000313" key="11">
    <source>
        <dbReference type="Proteomes" id="UP000265100"/>
    </source>
</evidence>
<evidence type="ECO:0000256" key="6">
    <source>
        <dbReference type="ARBA" id="ARBA00022833"/>
    </source>
</evidence>
<dbReference type="PANTHER" id="PTHR23292">
    <property type="entry name" value="LIPOPOLYSACCHARIDE-INDUCED TUMOR NECROSIS FACTOR-ALPHA FACTOR"/>
    <property type="match status" value="1"/>
</dbReference>
<dbReference type="OrthoDB" id="4713066at2759"/>
<name>A0A3P8Q6T6_ASTCA</name>
<dbReference type="GeneID" id="113028624"/>
<dbReference type="STRING" id="8154.ENSACLP00000025145"/>
<evidence type="ECO:0000256" key="7">
    <source>
        <dbReference type="ARBA" id="ARBA00023136"/>
    </source>
</evidence>
<feature type="compositionally biased region" description="Acidic residues" evidence="8">
    <location>
        <begin position="100"/>
        <end position="111"/>
    </location>
</feature>
<evidence type="ECO:0000256" key="3">
    <source>
        <dbReference type="ARBA" id="ARBA00004630"/>
    </source>
</evidence>
<dbReference type="GeneTree" id="ENSGT01100000263632"/>
<dbReference type="AlphaFoldDB" id="A0A3P8Q6T6"/>
<feature type="region of interest" description="Disordered" evidence="8">
    <location>
        <begin position="84"/>
        <end position="111"/>
    </location>
</feature>
<reference evidence="10" key="3">
    <citation type="submission" date="2025-08" db="UniProtKB">
        <authorList>
            <consortium name="Ensembl"/>
        </authorList>
    </citation>
    <scope>IDENTIFICATION</scope>
</reference>
<dbReference type="RefSeq" id="XP_026034853.1">
    <property type="nucleotide sequence ID" value="XM_026179068.1"/>
</dbReference>
<dbReference type="SMART" id="SM00714">
    <property type="entry name" value="LITAF"/>
    <property type="match status" value="1"/>
</dbReference>
<keyword evidence="5" id="KW-0479">Metal-binding</keyword>
<evidence type="ECO:0000259" key="9">
    <source>
        <dbReference type="PROSITE" id="PS51837"/>
    </source>
</evidence>
<feature type="region of interest" description="Disordered" evidence="8">
    <location>
        <begin position="128"/>
        <end position="200"/>
    </location>
</feature>
<keyword evidence="6" id="KW-0862">Zinc</keyword>
<dbReference type="GO" id="GO:0005634">
    <property type="term" value="C:nucleus"/>
    <property type="evidence" value="ECO:0007669"/>
    <property type="project" value="TreeGrafter"/>
</dbReference>
<reference evidence="10" key="4">
    <citation type="submission" date="2025-09" db="UniProtKB">
        <authorList>
            <consortium name="Ensembl"/>
        </authorList>
    </citation>
    <scope>IDENTIFICATION</scope>
</reference>
<sequence>MENQILDMVSDQNLEELPNMEPDAGEMQKPEEEQQDEADPDPQPESSQETMQTRSGPPPLAVIEFRIQQLQNRRFLLQKMREFTKKSEQKMDSAPKQTNIEDDDDSEDELETIQKELNVLLLKKEELSKEEETATPTENGVHQADPSFYKNETPWGGIYTLPPAEVTQEESIEPEDPEDPEDPEEPVEPVETEPEIPIETPEDDIAPVETLCRDAGLTQCPTCKELIITQTQRKVGETTWLACCLCSMLGCVGGCCIIPFCMKNFKDVLHQCPHCQSTIHTFKPF</sequence>
<feature type="compositionally biased region" description="Acidic residues" evidence="8">
    <location>
        <begin position="33"/>
        <end position="42"/>
    </location>
</feature>
<reference evidence="10 11" key="1">
    <citation type="submission" date="2018-05" db="EMBL/GenBank/DDBJ databases">
        <authorList>
            <person name="Datahose"/>
        </authorList>
    </citation>
    <scope>NUCLEOTIDE SEQUENCE</scope>
</reference>
<evidence type="ECO:0000313" key="10">
    <source>
        <dbReference type="Ensembl" id="ENSACLP00000025145.1"/>
    </source>
</evidence>
<proteinExistence type="inferred from homology"/>
<feature type="domain" description="LITAF" evidence="9">
    <location>
        <begin position="200"/>
        <end position="284"/>
    </location>
</feature>
<dbReference type="OMA" id="FRIQQLH"/>
<dbReference type="GO" id="GO:0098560">
    <property type="term" value="C:cytoplasmic side of late endosome membrane"/>
    <property type="evidence" value="ECO:0007669"/>
    <property type="project" value="TreeGrafter"/>
</dbReference>
<organism evidence="10 11">
    <name type="scientific">Astatotilapia calliptera</name>
    <name type="common">Eastern happy</name>
    <name type="synonym">Chromis callipterus</name>
    <dbReference type="NCBI Taxonomy" id="8154"/>
    <lineage>
        <taxon>Eukaryota</taxon>
        <taxon>Metazoa</taxon>
        <taxon>Chordata</taxon>
        <taxon>Craniata</taxon>
        <taxon>Vertebrata</taxon>
        <taxon>Euteleostomi</taxon>
        <taxon>Actinopterygii</taxon>
        <taxon>Neopterygii</taxon>
        <taxon>Teleostei</taxon>
        <taxon>Neoteleostei</taxon>
        <taxon>Acanthomorphata</taxon>
        <taxon>Ovalentaria</taxon>
        <taxon>Cichlomorphae</taxon>
        <taxon>Cichliformes</taxon>
        <taxon>Cichlidae</taxon>
        <taxon>African cichlids</taxon>
        <taxon>Pseudocrenilabrinae</taxon>
        <taxon>Haplochromini</taxon>
        <taxon>Astatotilapia</taxon>
    </lineage>
</organism>
<dbReference type="Ensembl" id="ENSACLT00000025751.2">
    <property type="protein sequence ID" value="ENSACLP00000025145.1"/>
    <property type="gene ID" value="ENSACLG00000017116.2"/>
</dbReference>
<feature type="region of interest" description="Disordered" evidence="8">
    <location>
        <begin position="1"/>
        <end position="62"/>
    </location>
</feature>
<evidence type="ECO:0000256" key="1">
    <source>
        <dbReference type="ARBA" id="ARBA00004125"/>
    </source>
</evidence>
<evidence type="ECO:0000256" key="2">
    <source>
        <dbReference type="ARBA" id="ARBA00004414"/>
    </source>
</evidence>
<feature type="compositionally biased region" description="Acidic residues" evidence="8">
    <location>
        <begin position="167"/>
        <end position="200"/>
    </location>
</feature>
<comment type="similarity">
    <text evidence="4">Belongs to the CDIP1/LITAF family.</text>
</comment>
<keyword evidence="11" id="KW-1185">Reference proteome</keyword>
<feature type="compositionally biased region" description="Basic and acidic residues" evidence="8">
    <location>
        <begin position="84"/>
        <end position="93"/>
    </location>
</feature>
<dbReference type="Proteomes" id="UP000265100">
    <property type="component" value="Chromosome 8"/>
</dbReference>